<sequence length="63" mass="6810">MSSRNGTSATSIRTLLRAVTGQTWNVGGLLPVAYGLLSIEPPKRFVPFKLTVSTPKHFLGPEI</sequence>
<name>A0A1C7LLW8_GRIFR</name>
<evidence type="ECO:0000313" key="2">
    <source>
        <dbReference type="Proteomes" id="UP000092993"/>
    </source>
</evidence>
<proteinExistence type="predicted"/>
<accession>A0A1C7LLW8</accession>
<dbReference type="AlphaFoldDB" id="A0A1C7LLW8"/>
<gene>
    <name evidence="1" type="ORF">A0H81_14444</name>
</gene>
<comment type="caution">
    <text evidence="1">The sequence shown here is derived from an EMBL/GenBank/DDBJ whole genome shotgun (WGS) entry which is preliminary data.</text>
</comment>
<keyword evidence="2" id="KW-1185">Reference proteome</keyword>
<dbReference type="EMBL" id="LUGG01000043">
    <property type="protein sequence ID" value="OBZ65630.1"/>
    <property type="molecule type" value="Genomic_DNA"/>
</dbReference>
<organism evidence="1 2">
    <name type="scientific">Grifola frondosa</name>
    <name type="common">Maitake</name>
    <name type="synonym">Polyporus frondosus</name>
    <dbReference type="NCBI Taxonomy" id="5627"/>
    <lineage>
        <taxon>Eukaryota</taxon>
        <taxon>Fungi</taxon>
        <taxon>Dikarya</taxon>
        <taxon>Basidiomycota</taxon>
        <taxon>Agaricomycotina</taxon>
        <taxon>Agaricomycetes</taxon>
        <taxon>Polyporales</taxon>
        <taxon>Grifolaceae</taxon>
        <taxon>Grifola</taxon>
    </lineage>
</organism>
<evidence type="ECO:0000313" key="1">
    <source>
        <dbReference type="EMBL" id="OBZ65630.1"/>
    </source>
</evidence>
<dbReference type="Proteomes" id="UP000092993">
    <property type="component" value="Unassembled WGS sequence"/>
</dbReference>
<protein>
    <submittedName>
        <fullName evidence="1">Uncharacterized protein</fullName>
    </submittedName>
</protein>
<reference evidence="1 2" key="1">
    <citation type="submission" date="2016-03" db="EMBL/GenBank/DDBJ databases">
        <title>Whole genome sequencing of Grifola frondosa 9006-11.</title>
        <authorList>
            <person name="Min B."/>
            <person name="Park H."/>
            <person name="Kim J.-G."/>
            <person name="Cho H."/>
            <person name="Oh Y.-L."/>
            <person name="Kong W.-S."/>
            <person name="Choi I.-G."/>
        </authorList>
    </citation>
    <scope>NUCLEOTIDE SEQUENCE [LARGE SCALE GENOMIC DNA]</scope>
    <source>
        <strain evidence="1 2">9006-11</strain>
    </source>
</reference>